<dbReference type="Proteomes" id="UP000192132">
    <property type="component" value="Unassembled WGS sequence"/>
</dbReference>
<dbReference type="OrthoDB" id="7068596at2"/>
<dbReference type="Pfam" id="PF13511">
    <property type="entry name" value="DUF4124"/>
    <property type="match status" value="1"/>
</dbReference>
<evidence type="ECO:0000313" key="4">
    <source>
        <dbReference type="Proteomes" id="UP000192132"/>
    </source>
</evidence>
<comment type="caution">
    <text evidence="3">The sequence shown here is derived from an EMBL/GenBank/DDBJ whole genome shotgun (WGS) entry which is preliminary data.</text>
</comment>
<sequence>MRSSSFLTLLTAVFTRLVYFTLAFALLFSTSLMAETVQRWQDSAGQWHFGDHAAAKGHNSKPVLVTTPISIIKNDQPTDLKTADPKGKKSRKTIKKRATSSTTTTQSNHCDQLRQQLYDQTTSNRKSKGKKAEYFKTLTARYEHECIAGQYYGNS</sequence>
<evidence type="ECO:0000256" key="1">
    <source>
        <dbReference type="SAM" id="MobiDB-lite"/>
    </source>
</evidence>
<dbReference type="RefSeq" id="WP_076877841.1">
    <property type="nucleotide sequence ID" value="NZ_MLCN01000016.1"/>
</dbReference>
<feature type="compositionally biased region" description="Basic and acidic residues" evidence="1">
    <location>
        <begin position="76"/>
        <end position="87"/>
    </location>
</feature>
<feature type="region of interest" description="Disordered" evidence="1">
    <location>
        <begin position="75"/>
        <end position="109"/>
    </location>
</feature>
<gene>
    <name evidence="3" type="ORF">BKE30_06685</name>
</gene>
<keyword evidence="4" id="KW-1185">Reference proteome</keyword>
<name>A0A1S8CVD1_9GAMM</name>
<dbReference type="AlphaFoldDB" id="A0A1S8CVD1"/>
<proteinExistence type="predicted"/>
<feature type="compositionally biased region" description="Basic residues" evidence="1">
    <location>
        <begin position="88"/>
        <end position="98"/>
    </location>
</feature>
<dbReference type="InterPro" id="IPR025392">
    <property type="entry name" value="DUF4124"/>
</dbReference>
<evidence type="ECO:0000259" key="2">
    <source>
        <dbReference type="Pfam" id="PF13511"/>
    </source>
</evidence>
<evidence type="ECO:0000313" key="3">
    <source>
        <dbReference type="EMBL" id="ONG40828.1"/>
    </source>
</evidence>
<accession>A0A1S8CVD1</accession>
<reference evidence="3 4" key="1">
    <citation type="submission" date="2016-10" db="EMBL/GenBank/DDBJ databases">
        <title>Draft Genome sequence of Alkanindiges sp. strain H1.</title>
        <authorList>
            <person name="Subhash Y."/>
            <person name="Lee S."/>
        </authorList>
    </citation>
    <scope>NUCLEOTIDE SEQUENCE [LARGE SCALE GENOMIC DNA]</scope>
    <source>
        <strain evidence="3 4">H1</strain>
    </source>
</reference>
<feature type="domain" description="DUF4124" evidence="2">
    <location>
        <begin position="24"/>
        <end position="85"/>
    </location>
</feature>
<dbReference type="STRING" id="1907941.BKE30_06685"/>
<organism evidence="3 4">
    <name type="scientific">Alkanindiges hydrocarboniclasticus</name>
    <dbReference type="NCBI Taxonomy" id="1907941"/>
    <lineage>
        <taxon>Bacteria</taxon>
        <taxon>Pseudomonadati</taxon>
        <taxon>Pseudomonadota</taxon>
        <taxon>Gammaproteobacteria</taxon>
        <taxon>Moraxellales</taxon>
        <taxon>Moraxellaceae</taxon>
        <taxon>Alkanindiges</taxon>
    </lineage>
</organism>
<dbReference type="EMBL" id="MLCN01000016">
    <property type="protein sequence ID" value="ONG40828.1"/>
    <property type="molecule type" value="Genomic_DNA"/>
</dbReference>
<protein>
    <recommendedName>
        <fullName evidence="2">DUF4124 domain-containing protein</fullName>
    </recommendedName>
</protein>